<dbReference type="EMBL" id="JAPCWZ010000009">
    <property type="protein sequence ID" value="KAK8851317.1"/>
    <property type="molecule type" value="Genomic_DNA"/>
</dbReference>
<comment type="caution">
    <text evidence="2">The sequence shown here is derived from an EMBL/GenBank/DDBJ whole genome shotgun (WGS) entry which is preliminary data.</text>
</comment>
<gene>
    <name evidence="2" type="ORF">PGQ11_013796</name>
</gene>
<evidence type="ECO:0000313" key="2">
    <source>
        <dbReference type="EMBL" id="KAK8851317.1"/>
    </source>
</evidence>
<keyword evidence="3" id="KW-1185">Reference proteome</keyword>
<feature type="region of interest" description="Disordered" evidence="1">
    <location>
        <begin position="85"/>
        <end position="122"/>
    </location>
</feature>
<protein>
    <submittedName>
        <fullName evidence="2">Transcription factor Pig1p</fullName>
    </submittedName>
</protein>
<proteinExistence type="predicted"/>
<dbReference type="Proteomes" id="UP001390339">
    <property type="component" value="Unassembled WGS sequence"/>
</dbReference>
<accession>A0ABR2HQF2</accession>
<organism evidence="2 3">
    <name type="scientific">Apiospora arundinis</name>
    <dbReference type="NCBI Taxonomy" id="335852"/>
    <lineage>
        <taxon>Eukaryota</taxon>
        <taxon>Fungi</taxon>
        <taxon>Dikarya</taxon>
        <taxon>Ascomycota</taxon>
        <taxon>Pezizomycotina</taxon>
        <taxon>Sordariomycetes</taxon>
        <taxon>Xylariomycetidae</taxon>
        <taxon>Amphisphaeriales</taxon>
        <taxon>Apiosporaceae</taxon>
        <taxon>Apiospora</taxon>
    </lineage>
</organism>
<sequence>MLPGSPRHFAESLANNLDRAPASTLPDARIFTLFIIPKYTHSLLEPRAEPPLRSLLASPGVTMTEPQNGIDILCDAAGPDLLLGTFLPASSPPQEELRPPPPPPPSGRGAKRIKVADDASPSVPAHVCHICKRVYERF</sequence>
<reference evidence="2 3" key="1">
    <citation type="journal article" date="2024" name="IMA Fungus">
        <title>Apiospora arundinis, a panoply of carbohydrate-active enzymes and secondary metabolites.</title>
        <authorList>
            <person name="Sorensen T."/>
            <person name="Petersen C."/>
            <person name="Muurmann A.T."/>
            <person name="Christiansen J.V."/>
            <person name="Brundto M.L."/>
            <person name="Overgaard C.K."/>
            <person name="Boysen A.T."/>
            <person name="Wollenberg R.D."/>
            <person name="Larsen T.O."/>
            <person name="Sorensen J.L."/>
            <person name="Nielsen K.L."/>
            <person name="Sondergaard T.E."/>
        </authorList>
    </citation>
    <scope>NUCLEOTIDE SEQUENCE [LARGE SCALE GENOMIC DNA]</scope>
    <source>
        <strain evidence="2 3">AAU 773</strain>
    </source>
</reference>
<evidence type="ECO:0000313" key="3">
    <source>
        <dbReference type="Proteomes" id="UP001390339"/>
    </source>
</evidence>
<evidence type="ECO:0000256" key="1">
    <source>
        <dbReference type="SAM" id="MobiDB-lite"/>
    </source>
</evidence>
<name>A0ABR2HQF2_9PEZI</name>